<dbReference type="AlphaFoldDB" id="A0A6P8SE10"/>
<dbReference type="CTD" id="254427"/>
<dbReference type="Proteomes" id="UP000515159">
    <property type="component" value="Chromosome 9"/>
</dbReference>
<evidence type="ECO:0000313" key="4">
    <source>
        <dbReference type="RefSeq" id="XP_033814983.1"/>
    </source>
</evidence>
<evidence type="ECO:0000313" key="3">
    <source>
        <dbReference type="Proteomes" id="UP000515159"/>
    </source>
</evidence>
<dbReference type="OrthoDB" id="8725016at2759"/>
<protein>
    <submittedName>
        <fullName evidence="4 5">Proline and serine-rich protein 2</fullName>
    </submittedName>
</protein>
<reference evidence="4 5" key="1">
    <citation type="submission" date="2025-04" db="UniProtKB">
        <authorList>
            <consortium name="RefSeq"/>
        </authorList>
    </citation>
    <scope>IDENTIFICATION</scope>
</reference>
<organism evidence="3 4">
    <name type="scientific">Geotrypetes seraphini</name>
    <name type="common">Gaboon caecilian</name>
    <name type="synonym">Caecilia seraphini</name>
    <dbReference type="NCBI Taxonomy" id="260995"/>
    <lineage>
        <taxon>Eukaryota</taxon>
        <taxon>Metazoa</taxon>
        <taxon>Chordata</taxon>
        <taxon>Craniata</taxon>
        <taxon>Vertebrata</taxon>
        <taxon>Euteleostomi</taxon>
        <taxon>Amphibia</taxon>
        <taxon>Gymnophiona</taxon>
        <taxon>Geotrypetes</taxon>
    </lineage>
</organism>
<dbReference type="PANTHER" id="PTHR16095">
    <property type="entry name" value="TRANSMEMBRANE PROTEIN 143 FAMILY MEMBER"/>
    <property type="match status" value="1"/>
</dbReference>
<feature type="compositionally biased region" description="Polar residues" evidence="2">
    <location>
        <begin position="468"/>
        <end position="486"/>
    </location>
</feature>
<proteinExistence type="predicted"/>
<dbReference type="PANTHER" id="PTHR16095:SF9">
    <property type="entry name" value="PROLINE AND SERINE-RICH PROTEIN 2"/>
    <property type="match status" value="1"/>
</dbReference>
<evidence type="ECO:0000313" key="5">
    <source>
        <dbReference type="RefSeq" id="XP_033814984.1"/>
    </source>
</evidence>
<evidence type="ECO:0000256" key="1">
    <source>
        <dbReference type="ARBA" id="ARBA00022553"/>
    </source>
</evidence>
<gene>
    <name evidence="4 5" type="primary">PROSER2</name>
</gene>
<dbReference type="RefSeq" id="XP_033814983.1">
    <property type="nucleotide sequence ID" value="XM_033959092.1"/>
</dbReference>
<dbReference type="RefSeq" id="XP_033814984.1">
    <property type="nucleotide sequence ID" value="XM_033959093.1"/>
</dbReference>
<keyword evidence="1" id="KW-0597">Phosphoprotein</keyword>
<name>A0A6P8SE10_GEOSA</name>
<evidence type="ECO:0000256" key="2">
    <source>
        <dbReference type="SAM" id="MobiDB-lite"/>
    </source>
</evidence>
<dbReference type="KEGG" id="gsh:117366974"/>
<dbReference type="GeneID" id="117366974"/>
<feature type="region of interest" description="Disordered" evidence="2">
    <location>
        <begin position="195"/>
        <end position="217"/>
    </location>
</feature>
<feature type="compositionally biased region" description="Polar residues" evidence="2">
    <location>
        <begin position="196"/>
        <end position="205"/>
    </location>
</feature>
<sequence>MPRNLMNLGFSEMESGVPSNSGLSDFEAPDDGVGLRWSYHNDETLRFLTREERNVLLFFEETIESLRDDFDEPADNLDTSCKSSSPDLKQISLFSQSEPEDVIDLVQEKQEERDIEADVEPELAVEKISDPKPEPIETSLPDSISSSSAPVAIPVMTSSESDKLLPPDSPVDRPKLHGAIPTPVIIAQKICEKQVDNASPTPTSPKETRKANKKSVATSPMADGDLFFSYPAVASNKTRFPSNINVSRSGKEYNKTISKAAVNVQERKAQVLSNLNGASLLAEELEELGHRSEPSRQGKSSYFRDLTSEQVKYEALTKLGLVKETPVQVEILLDPVAQPASTSTVAPTTLSTPASMVAPTVLPALGMQVAPADLPAPVAQVSPAASPVQVDDYKLQHRLPESHEKCYNRRDNISDILKSEPSPFIPAGKTVTLKPEPVPAESKPARQSVSQCVRDPRLPSFAQDARRTSSQPRPSRFRPQSITVQFSGRDSSEEARRAALRKLGLLKETA</sequence>
<keyword evidence="3" id="KW-1185">Reference proteome</keyword>
<feature type="region of interest" description="Disordered" evidence="2">
    <location>
        <begin position="1"/>
        <end position="20"/>
    </location>
</feature>
<accession>A0A6P8SE10</accession>
<feature type="region of interest" description="Disordered" evidence="2">
    <location>
        <begin position="434"/>
        <end position="495"/>
    </location>
</feature>